<dbReference type="SUPFAM" id="SSF56784">
    <property type="entry name" value="HAD-like"/>
    <property type="match status" value="1"/>
</dbReference>
<proteinExistence type="predicted"/>
<sequence>MSALFFGSISTLADTSELQRRAFNEAFEAHGLDWNWSRDDYRAMLGSNGGKDRIAQYARDHNQDVDAGAVHETKSAVFQELLSSAEVSARPGVAETIQRARKDGLRLGFVTTTSADNIRSLLSALAPEIDSDSFDLIVDSSSVSAGKPDPEAYRYALDQLGEDAAHAVAIEDNAGGVQAATAAGLTCIAFPNENTSGGDFTPAQTTVDALRADDVVALVKS</sequence>
<reference evidence="1 2" key="1">
    <citation type="submission" date="2017-02" db="EMBL/GenBank/DDBJ databases">
        <title>The new phylogeny of genus Mycobacterium.</title>
        <authorList>
            <person name="Tortoli E."/>
            <person name="Trovato A."/>
            <person name="Cirillo D.M."/>
        </authorList>
    </citation>
    <scope>NUCLEOTIDE SEQUENCE [LARGE SCALE GENOMIC DNA]</scope>
    <source>
        <strain evidence="1 2">DSM 45578</strain>
    </source>
</reference>
<evidence type="ECO:0000313" key="2">
    <source>
        <dbReference type="Proteomes" id="UP000192366"/>
    </source>
</evidence>
<dbReference type="RefSeq" id="WP_083056240.1">
    <property type="nucleotide sequence ID" value="NZ_JACKVM010000008.1"/>
</dbReference>
<organism evidence="1 2">
    <name type="scientific">Mycolicibacterium bacteremicum</name>
    <name type="common">Mycobacterium bacteremicum</name>
    <dbReference type="NCBI Taxonomy" id="564198"/>
    <lineage>
        <taxon>Bacteria</taxon>
        <taxon>Bacillati</taxon>
        <taxon>Actinomycetota</taxon>
        <taxon>Actinomycetes</taxon>
        <taxon>Mycobacteriales</taxon>
        <taxon>Mycobacteriaceae</taxon>
        <taxon>Mycolicibacterium</taxon>
    </lineage>
</organism>
<evidence type="ECO:0000313" key="1">
    <source>
        <dbReference type="EMBL" id="ORA05956.1"/>
    </source>
</evidence>
<dbReference type="InterPro" id="IPR044999">
    <property type="entry name" value="CbbY-like"/>
</dbReference>
<dbReference type="Proteomes" id="UP000192366">
    <property type="component" value="Unassembled WGS sequence"/>
</dbReference>
<dbReference type="InterPro" id="IPR006439">
    <property type="entry name" value="HAD-SF_hydro_IA"/>
</dbReference>
<dbReference type="InterPro" id="IPR036412">
    <property type="entry name" value="HAD-like_sf"/>
</dbReference>
<comment type="caution">
    <text evidence="1">The sequence shown here is derived from an EMBL/GenBank/DDBJ whole genome shotgun (WGS) entry which is preliminary data.</text>
</comment>
<dbReference type="EMBL" id="MVHJ01000004">
    <property type="protein sequence ID" value="ORA05956.1"/>
    <property type="molecule type" value="Genomic_DNA"/>
</dbReference>
<protein>
    <submittedName>
        <fullName evidence="1">Haloacid dehalogenase</fullName>
    </submittedName>
</protein>
<name>A0A1W9Z0U1_MYCBA</name>
<dbReference type="Pfam" id="PF13419">
    <property type="entry name" value="HAD_2"/>
    <property type="match status" value="1"/>
</dbReference>
<dbReference type="Gene3D" id="1.10.150.240">
    <property type="entry name" value="Putative phosphatase, domain 2"/>
    <property type="match status" value="1"/>
</dbReference>
<dbReference type="OrthoDB" id="9812856at2"/>
<accession>A0A1W9Z0U1</accession>
<dbReference type="InterPro" id="IPR023214">
    <property type="entry name" value="HAD_sf"/>
</dbReference>
<gene>
    <name evidence="1" type="ORF">BST17_06305</name>
</gene>
<dbReference type="NCBIfam" id="TIGR01509">
    <property type="entry name" value="HAD-SF-IA-v3"/>
    <property type="match status" value="1"/>
</dbReference>
<dbReference type="Gene3D" id="3.40.50.1000">
    <property type="entry name" value="HAD superfamily/HAD-like"/>
    <property type="match status" value="1"/>
</dbReference>
<dbReference type="PANTHER" id="PTHR42896:SF2">
    <property type="entry name" value="CBBY-LIKE PROTEIN"/>
    <property type="match status" value="1"/>
</dbReference>
<dbReference type="STRING" id="564198.BST17_06305"/>
<dbReference type="InterPro" id="IPR023198">
    <property type="entry name" value="PGP-like_dom2"/>
</dbReference>
<dbReference type="AlphaFoldDB" id="A0A1W9Z0U1"/>
<dbReference type="InterPro" id="IPR041492">
    <property type="entry name" value="HAD_2"/>
</dbReference>
<dbReference type="GO" id="GO:0016787">
    <property type="term" value="F:hydrolase activity"/>
    <property type="evidence" value="ECO:0007669"/>
    <property type="project" value="InterPro"/>
</dbReference>
<keyword evidence="2" id="KW-1185">Reference proteome</keyword>
<dbReference type="PANTHER" id="PTHR42896">
    <property type="entry name" value="XYLULOSE-1,5-BISPHOSPHATE (XUBP) PHOSPHATASE"/>
    <property type="match status" value="1"/>
</dbReference>